<proteinExistence type="predicted"/>
<keyword evidence="2" id="KW-0808">Transferase</keyword>
<evidence type="ECO:0000259" key="1">
    <source>
        <dbReference type="PROSITE" id="PS50011"/>
    </source>
</evidence>
<name>A0A9P6A2Z9_PLEER</name>
<accession>A0A9P6A2Z9</accession>
<dbReference type="EMBL" id="MU154534">
    <property type="protein sequence ID" value="KAF9499100.1"/>
    <property type="molecule type" value="Genomic_DNA"/>
</dbReference>
<dbReference type="PANTHER" id="PTHR44329:SF214">
    <property type="entry name" value="PROTEIN KINASE DOMAIN-CONTAINING PROTEIN"/>
    <property type="match status" value="1"/>
</dbReference>
<organism evidence="2 3">
    <name type="scientific">Pleurotus eryngii</name>
    <name type="common">Boletus of the steppes</name>
    <dbReference type="NCBI Taxonomy" id="5323"/>
    <lineage>
        <taxon>Eukaryota</taxon>
        <taxon>Fungi</taxon>
        <taxon>Dikarya</taxon>
        <taxon>Basidiomycota</taxon>
        <taxon>Agaricomycotina</taxon>
        <taxon>Agaricomycetes</taxon>
        <taxon>Agaricomycetidae</taxon>
        <taxon>Agaricales</taxon>
        <taxon>Pleurotineae</taxon>
        <taxon>Pleurotaceae</taxon>
        <taxon>Pleurotus</taxon>
    </lineage>
</organism>
<reference evidence="2" key="1">
    <citation type="submission" date="2020-11" db="EMBL/GenBank/DDBJ databases">
        <authorList>
            <consortium name="DOE Joint Genome Institute"/>
            <person name="Ahrendt S."/>
            <person name="Riley R."/>
            <person name="Andreopoulos W."/>
            <person name="Labutti K."/>
            <person name="Pangilinan J."/>
            <person name="Ruiz-Duenas F.J."/>
            <person name="Barrasa J.M."/>
            <person name="Sanchez-Garcia M."/>
            <person name="Camarero S."/>
            <person name="Miyauchi S."/>
            <person name="Serrano A."/>
            <person name="Linde D."/>
            <person name="Babiker R."/>
            <person name="Drula E."/>
            <person name="Ayuso-Fernandez I."/>
            <person name="Pacheco R."/>
            <person name="Padilla G."/>
            <person name="Ferreira P."/>
            <person name="Barriuso J."/>
            <person name="Kellner H."/>
            <person name="Castanera R."/>
            <person name="Alfaro M."/>
            <person name="Ramirez L."/>
            <person name="Pisabarro A.G."/>
            <person name="Kuo A."/>
            <person name="Tritt A."/>
            <person name="Lipzen A."/>
            <person name="He G."/>
            <person name="Yan M."/>
            <person name="Ng V."/>
            <person name="Cullen D."/>
            <person name="Martin F."/>
            <person name="Rosso M.-N."/>
            <person name="Henrissat B."/>
            <person name="Hibbett D."/>
            <person name="Martinez A.T."/>
            <person name="Grigoriev I.V."/>
        </authorList>
    </citation>
    <scope>NUCLEOTIDE SEQUENCE</scope>
    <source>
        <strain evidence="2">ATCC 90797</strain>
    </source>
</reference>
<dbReference type="Gene3D" id="1.10.510.10">
    <property type="entry name" value="Transferase(Phosphotransferase) domain 1"/>
    <property type="match status" value="1"/>
</dbReference>
<dbReference type="InterPro" id="IPR008271">
    <property type="entry name" value="Ser/Thr_kinase_AS"/>
</dbReference>
<comment type="caution">
    <text evidence="2">The sequence shown here is derived from an EMBL/GenBank/DDBJ whole genome shotgun (WGS) entry which is preliminary data.</text>
</comment>
<dbReference type="GO" id="GO:0004674">
    <property type="term" value="F:protein serine/threonine kinase activity"/>
    <property type="evidence" value="ECO:0007669"/>
    <property type="project" value="TreeGrafter"/>
</dbReference>
<protein>
    <submittedName>
        <fullName evidence="2">Kinase-like protein</fullName>
    </submittedName>
</protein>
<dbReference type="PROSITE" id="PS00108">
    <property type="entry name" value="PROTEIN_KINASE_ST"/>
    <property type="match status" value="1"/>
</dbReference>
<dbReference type="SUPFAM" id="SSF56112">
    <property type="entry name" value="Protein kinase-like (PK-like)"/>
    <property type="match status" value="1"/>
</dbReference>
<dbReference type="AlphaFoldDB" id="A0A9P6A2Z9"/>
<dbReference type="SMART" id="SM00220">
    <property type="entry name" value="S_TKc"/>
    <property type="match status" value="1"/>
</dbReference>
<dbReference type="PANTHER" id="PTHR44329">
    <property type="entry name" value="SERINE/THREONINE-PROTEIN KINASE TNNI3K-RELATED"/>
    <property type="match status" value="1"/>
</dbReference>
<dbReference type="GO" id="GO:0005524">
    <property type="term" value="F:ATP binding"/>
    <property type="evidence" value="ECO:0007669"/>
    <property type="project" value="InterPro"/>
</dbReference>
<dbReference type="InterPro" id="IPR001245">
    <property type="entry name" value="Ser-Thr/Tyr_kinase_cat_dom"/>
</dbReference>
<dbReference type="PROSITE" id="PS50011">
    <property type="entry name" value="PROTEIN_KINASE_DOM"/>
    <property type="match status" value="1"/>
</dbReference>
<dbReference type="InterPro" id="IPR011009">
    <property type="entry name" value="Kinase-like_dom_sf"/>
</dbReference>
<dbReference type="Pfam" id="PF07714">
    <property type="entry name" value="PK_Tyr_Ser-Thr"/>
    <property type="match status" value="1"/>
</dbReference>
<dbReference type="OrthoDB" id="26722at2759"/>
<evidence type="ECO:0000313" key="3">
    <source>
        <dbReference type="Proteomes" id="UP000807025"/>
    </source>
</evidence>
<dbReference type="InterPro" id="IPR000719">
    <property type="entry name" value="Prot_kinase_dom"/>
</dbReference>
<dbReference type="InterPro" id="IPR051681">
    <property type="entry name" value="Ser/Thr_Kinases-Pseudokinases"/>
</dbReference>
<keyword evidence="2" id="KW-0418">Kinase</keyword>
<evidence type="ECO:0000313" key="2">
    <source>
        <dbReference type="EMBL" id="KAF9499100.1"/>
    </source>
</evidence>
<keyword evidence="3" id="KW-1185">Reference proteome</keyword>
<feature type="domain" description="Protein kinase" evidence="1">
    <location>
        <begin position="144"/>
        <end position="414"/>
    </location>
</feature>
<gene>
    <name evidence="2" type="ORF">BDN71DRAFT_274204</name>
</gene>
<dbReference type="Proteomes" id="UP000807025">
    <property type="component" value="Unassembled WGS sequence"/>
</dbReference>
<sequence length="429" mass="48644">MDSQTTLEFLNIWRSTACQVILQYPTPAVWKMRRDSACRRLRAWLQKVCRLQRAGGDWLEQLCLVEVTSICSQLLYTLRSKDAAQILFDPELIGGLESLMFIIQLYIDRDIEPSVNGVCLRTLLRLGKTFNVFPSDILIKDIVFEGSRAVAEGIYAQVWRGYYFSEVVAVKVNRVCIPSAAIRQRRSIWQEMLIWRQLCHPNILPLMGLYIPNDSPSRLCLVSPWMENGNVHQYLTRYPCANRAELLIDIASGLNYLHALRPKIIHGDLKGLNILVTPLHRACLADFGVSIVATESCFKCSGVGVSRVGTLRWLAPELLDGSCPHNTLQTDIYAFACVCYELYSGNIPFHDRKRDGQVIVLVSQGHRPTRPGCIGDDVWSLIQDCWGQDPSARPMSREILDRLLCQGKPSRSFALPYPTRNHYIKSLSS</sequence>